<proteinExistence type="predicted"/>
<keyword evidence="5" id="KW-1185">Reference proteome</keyword>
<evidence type="ECO:0000256" key="1">
    <source>
        <dbReference type="ARBA" id="ARBA00022729"/>
    </source>
</evidence>
<evidence type="ECO:0000313" key="5">
    <source>
        <dbReference type="Proteomes" id="UP001597034"/>
    </source>
</evidence>
<dbReference type="GO" id="GO:0030115">
    <property type="term" value="C:S-layer"/>
    <property type="evidence" value="ECO:0007669"/>
    <property type="project" value="UniProtKB-SubCell"/>
</dbReference>
<organism evidence="4 5">
    <name type="scientific">Haloarchaeobius litoreus</name>
    <dbReference type="NCBI Taxonomy" id="755306"/>
    <lineage>
        <taxon>Archaea</taxon>
        <taxon>Methanobacteriati</taxon>
        <taxon>Methanobacteriota</taxon>
        <taxon>Stenosarchaea group</taxon>
        <taxon>Halobacteria</taxon>
        <taxon>Halobacteriales</taxon>
        <taxon>Halorubellaceae</taxon>
        <taxon>Haloarchaeobius</taxon>
    </lineage>
</organism>
<sequence>MVPRQTDDAADRPSEVDRRRVLAGLAGVAAATTLPATAAASRSADQAAPLEPTAELAIEGVCEAVVSEDGETVFAATRDGFATVDVSDPANPALLSEERDLTHDGQGPMQRVYDVKYADDRLVVAGPNAGGRNELSGFFLYDVSDPANPERLAFQPTNYGIHNCFFDGTHAYLTGSGVPNEPTMIYDVTGDSPEQVGEWSAVDEDDAWRDAGRNSLSCHDVYVQDDTLYVAYWDAGTWVVDVSDPANPSAVAKLGEHSAAYLAEIGDGFTSEFIELPGNAHYVQPNADGSAVYVGKEAWDREDTPDHDGGPGGIELWSMGDEPTRETILAPPEDNDGATSHNFGVDGDRLYTSWYGGGVRVYDVTDPTAPRLLGGWRDDETAVFWTAKPIHEGFVGASYQNPENSREERQQGLDARLLLFPEPEGEGEPAPTMEPRPVPEGGSDGDTDTPTTRPPDGGGEGGTAGTTDDDPVTPASHTPGTTTTDDSTDGGSPGFGVLAALAGVGAAAGLARRRRRQDEE</sequence>
<evidence type="ECO:0000259" key="3">
    <source>
        <dbReference type="Pfam" id="PF18204"/>
    </source>
</evidence>
<dbReference type="InterPro" id="IPR011044">
    <property type="entry name" value="Quino_amine_DH_bsu"/>
</dbReference>
<reference evidence="4 5" key="1">
    <citation type="journal article" date="2019" name="Int. J. Syst. Evol. Microbiol.">
        <title>The Global Catalogue of Microorganisms (GCM) 10K type strain sequencing project: providing services to taxonomists for standard genome sequencing and annotation.</title>
        <authorList>
            <consortium name="The Broad Institute Genomics Platform"/>
            <consortium name="The Broad Institute Genome Sequencing Center for Infectious Disease"/>
            <person name="Wu L."/>
            <person name="Ma J."/>
        </authorList>
    </citation>
    <scope>NUCLEOTIDE SEQUENCE [LARGE SCALE GENOMIC DNA]</scope>
    <source>
        <strain evidence="4 5">CGMCC 1.10390</strain>
    </source>
</reference>
<gene>
    <name evidence="4" type="ORF">ACFSBL_12625</name>
</gene>
<dbReference type="NCBIfam" id="TIGR04126">
    <property type="entry name" value="PGF_CTERM"/>
    <property type="match status" value="1"/>
</dbReference>
<feature type="compositionally biased region" description="Low complexity" evidence="2">
    <location>
        <begin position="472"/>
        <end position="485"/>
    </location>
</feature>
<accession>A0ABD6DKE3</accession>
<dbReference type="InterPro" id="IPR013211">
    <property type="entry name" value="LVIVD"/>
</dbReference>
<dbReference type="SUPFAM" id="SSF50969">
    <property type="entry name" value="YVTN repeat-like/Quinoprotein amine dehydrogenase"/>
    <property type="match status" value="1"/>
</dbReference>
<feature type="region of interest" description="Disordered" evidence="2">
    <location>
        <begin position="421"/>
        <end position="497"/>
    </location>
</feature>
<name>A0ABD6DKE3_9EURY</name>
<dbReference type="GO" id="GO:0005886">
    <property type="term" value="C:plasma membrane"/>
    <property type="evidence" value="ECO:0007669"/>
    <property type="project" value="UniProtKB-SubCell"/>
</dbReference>
<dbReference type="PROSITE" id="PS51318">
    <property type="entry name" value="TAT"/>
    <property type="match status" value="1"/>
</dbReference>
<feature type="domain" description="PGF-CTERM archaeal protein-sorting signal" evidence="3">
    <location>
        <begin position="493"/>
        <end position="514"/>
    </location>
</feature>
<dbReference type="InterPro" id="IPR026371">
    <property type="entry name" value="PGF_CTERM"/>
</dbReference>
<dbReference type="Proteomes" id="UP001597034">
    <property type="component" value="Unassembled WGS sequence"/>
</dbReference>
<comment type="caution">
    <text evidence="4">The sequence shown here is derived from an EMBL/GenBank/DDBJ whole genome shotgun (WGS) entry which is preliminary data.</text>
</comment>
<evidence type="ECO:0000313" key="4">
    <source>
        <dbReference type="EMBL" id="MFD1646526.1"/>
    </source>
</evidence>
<dbReference type="AlphaFoldDB" id="A0ABD6DKE3"/>
<dbReference type="RefSeq" id="WP_256401386.1">
    <property type="nucleotide sequence ID" value="NZ_JANHJR010000003.1"/>
</dbReference>
<protein>
    <submittedName>
        <fullName evidence="4">LVIVD repeat-containing protein</fullName>
    </submittedName>
</protein>
<dbReference type="Pfam" id="PF18204">
    <property type="entry name" value="PGF-CTERM"/>
    <property type="match status" value="1"/>
</dbReference>
<evidence type="ECO:0000256" key="2">
    <source>
        <dbReference type="SAM" id="MobiDB-lite"/>
    </source>
</evidence>
<dbReference type="InterPro" id="IPR006311">
    <property type="entry name" value="TAT_signal"/>
</dbReference>
<keyword evidence="1" id="KW-0732">Signal</keyword>
<dbReference type="EMBL" id="JBHUDO010000003">
    <property type="protein sequence ID" value="MFD1646526.1"/>
    <property type="molecule type" value="Genomic_DNA"/>
</dbReference>
<dbReference type="Pfam" id="PF08309">
    <property type="entry name" value="LVIVD"/>
    <property type="match status" value="2"/>
</dbReference>